<keyword evidence="3 6" id="KW-0732">Signal</keyword>
<proteinExistence type="inferred from homology"/>
<dbReference type="STRING" id="1888892.BFL28_08805"/>
<feature type="chain" id="PRO_5009132360" evidence="6">
    <location>
        <begin position="22"/>
        <end position="124"/>
    </location>
</feature>
<keyword evidence="9" id="KW-1185">Reference proteome</keyword>
<evidence type="ECO:0000256" key="3">
    <source>
        <dbReference type="ARBA" id="ARBA00022729"/>
    </source>
</evidence>
<evidence type="ECO:0000256" key="1">
    <source>
        <dbReference type="ARBA" id="ARBA00004418"/>
    </source>
</evidence>
<gene>
    <name evidence="8" type="ORF">BFL28_08805</name>
</gene>
<dbReference type="GO" id="GO:0005507">
    <property type="term" value="F:copper ion binding"/>
    <property type="evidence" value="ECO:0007669"/>
    <property type="project" value="InterPro"/>
</dbReference>
<feature type="signal peptide" evidence="6">
    <location>
        <begin position="1"/>
        <end position="21"/>
    </location>
</feature>
<dbReference type="Gene3D" id="2.60.40.1220">
    <property type="match status" value="1"/>
</dbReference>
<keyword evidence="4" id="KW-0574">Periplasm</keyword>
<dbReference type="GO" id="GO:0042597">
    <property type="term" value="C:periplasmic space"/>
    <property type="evidence" value="ECO:0007669"/>
    <property type="project" value="UniProtKB-SubCell"/>
</dbReference>
<evidence type="ECO:0000256" key="2">
    <source>
        <dbReference type="ARBA" id="ARBA00010509"/>
    </source>
</evidence>
<evidence type="ECO:0000313" key="9">
    <source>
        <dbReference type="Proteomes" id="UP000094487"/>
    </source>
</evidence>
<keyword evidence="5" id="KW-0186">Copper</keyword>
<feature type="domain" description="CopC" evidence="7">
    <location>
        <begin position="22"/>
        <end position="123"/>
    </location>
</feature>
<dbReference type="AlphaFoldDB" id="A0A1E3M1B9"/>
<organism evidence="8 9">
    <name type="scientific">Sphingomonas turrisvirgatae</name>
    <dbReference type="NCBI Taxonomy" id="1888892"/>
    <lineage>
        <taxon>Bacteria</taxon>
        <taxon>Pseudomonadati</taxon>
        <taxon>Pseudomonadota</taxon>
        <taxon>Alphaproteobacteria</taxon>
        <taxon>Sphingomonadales</taxon>
        <taxon>Sphingomonadaceae</taxon>
        <taxon>Sphingomonas</taxon>
    </lineage>
</organism>
<dbReference type="InterPro" id="IPR007348">
    <property type="entry name" value="CopC_dom"/>
</dbReference>
<dbReference type="RefSeq" id="WP_069318734.1">
    <property type="nucleotide sequence ID" value="NZ_MDDS01000003.1"/>
</dbReference>
<evidence type="ECO:0000256" key="5">
    <source>
        <dbReference type="ARBA" id="ARBA00023008"/>
    </source>
</evidence>
<sequence>MRFQAVVAAAALMAIAAPAMAHPKLVSANPAPNATVAPTARVQVTFTEALLPKLSGADIVMTGMPGMDSHPPMKMPAKMAVSPDRKTMILTLAKPLPKGTYRLDWHGVSADTHRVKGSYAFKVA</sequence>
<dbReference type="InterPro" id="IPR014755">
    <property type="entry name" value="Cu-Rt/internalin_Ig-like"/>
</dbReference>
<accession>A0A1E3M1B9</accession>
<dbReference type="InterPro" id="IPR014756">
    <property type="entry name" value="Ig_E-set"/>
</dbReference>
<protein>
    <submittedName>
        <fullName evidence="8">Copper resistance protein CopC</fullName>
    </submittedName>
</protein>
<dbReference type="OrthoDB" id="9796814at2"/>
<dbReference type="InterPro" id="IPR047685">
    <property type="entry name" value="CopC-like"/>
</dbReference>
<dbReference type="EMBL" id="MDDS01000003">
    <property type="protein sequence ID" value="ODP39778.1"/>
    <property type="molecule type" value="Genomic_DNA"/>
</dbReference>
<dbReference type="SUPFAM" id="SSF81296">
    <property type="entry name" value="E set domains"/>
    <property type="match status" value="1"/>
</dbReference>
<dbReference type="Pfam" id="PF04234">
    <property type="entry name" value="CopC"/>
    <property type="match status" value="1"/>
</dbReference>
<evidence type="ECO:0000256" key="4">
    <source>
        <dbReference type="ARBA" id="ARBA00022764"/>
    </source>
</evidence>
<dbReference type="GO" id="GO:0046688">
    <property type="term" value="P:response to copper ion"/>
    <property type="evidence" value="ECO:0007669"/>
    <property type="project" value="InterPro"/>
</dbReference>
<comment type="subcellular location">
    <subcellularLocation>
        <location evidence="1">Periplasm</location>
    </subcellularLocation>
</comment>
<evidence type="ECO:0000313" key="8">
    <source>
        <dbReference type="EMBL" id="ODP39778.1"/>
    </source>
</evidence>
<comment type="similarity">
    <text evidence="2">Belongs to the CopC family.</text>
</comment>
<dbReference type="Proteomes" id="UP000094487">
    <property type="component" value="Unassembled WGS sequence"/>
</dbReference>
<reference evidence="8 9" key="1">
    <citation type="submission" date="2016-08" db="EMBL/GenBank/DDBJ databases">
        <title>Draft genome of the agarase producing Sphingomonas sp. MCT13.</title>
        <authorList>
            <person name="D'Andrea M.M."/>
            <person name="Rossolini G.M."/>
            <person name="Thaller M.C."/>
        </authorList>
    </citation>
    <scope>NUCLEOTIDE SEQUENCE [LARGE SCALE GENOMIC DNA]</scope>
    <source>
        <strain evidence="8 9">MCT13</strain>
    </source>
</reference>
<comment type="caution">
    <text evidence="8">The sequence shown here is derived from an EMBL/GenBank/DDBJ whole genome shotgun (WGS) entry which is preliminary data.</text>
</comment>
<name>A0A1E3M1B9_9SPHN</name>
<evidence type="ECO:0000256" key="6">
    <source>
        <dbReference type="SAM" id="SignalP"/>
    </source>
</evidence>
<evidence type="ECO:0000259" key="7">
    <source>
        <dbReference type="Pfam" id="PF04234"/>
    </source>
</evidence>
<dbReference type="NCBIfam" id="NF033814">
    <property type="entry name" value="copper_CopC"/>
    <property type="match status" value="1"/>
</dbReference>